<keyword evidence="3" id="KW-0677">Repeat</keyword>
<feature type="compositionally biased region" description="Basic and acidic residues" evidence="9">
    <location>
        <begin position="90"/>
        <end position="100"/>
    </location>
</feature>
<feature type="compositionally biased region" description="Polar residues" evidence="9">
    <location>
        <begin position="543"/>
        <end position="558"/>
    </location>
</feature>
<dbReference type="GO" id="GO:0008270">
    <property type="term" value="F:zinc ion binding"/>
    <property type="evidence" value="ECO:0007669"/>
    <property type="project" value="UniProtKB-KW"/>
</dbReference>
<evidence type="ECO:0000256" key="7">
    <source>
        <dbReference type="PROSITE-ProRule" id="PRU00087"/>
    </source>
</evidence>
<name>A0A2G5VTH8_9PELO</name>
<feature type="repeat" description="NHL" evidence="8">
    <location>
        <begin position="1196"/>
        <end position="1223"/>
    </location>
</feature>
<evidence type="ECO:0000256" key="9">
    <source>
        <dbReference type="SAM" id="MobiDB-lite"/>
    </source>
</evidence>
<dbReference type="GO" id="GO:0000209">
    <property type="term" value="P:protein polyubiquitination"/>
    <property type="evidence" value="ECO:0007669"/>
    <property type="project" value="TreeGrafter"/>
</dbReference>
<feature type="repeat" description="NHL" evidence="8">
    <location>
        <begin position="912"/>
        <end position="952"/>
    </location>
</feature>
<dbReference type="CDD" id="cd14954">
    <property type="entry name" value="NHL_TRIM71_like"/>
    <property type="match status" value="1"/>
</dbReference>
<dbReference type="SMART" id="SM00502">
    <property type="entry name" value="BBC"/>
    <property type="match status" value="1"/>
</dbReference>
<dbReference type="PROSITE" id="PS51125">
    <property type="entry name" value="NHL"/>
    <property type="match status" value="6"/>
</dbReference>
<dbReference type="Gene3D" id="3.30.160.60">
    <property type="entry name" value="Classic Zinc Finger"/>
    <property type="match status" value="1"/>
</dbReference>
<feature type="compositionally biased region" description="Basic and acidic residues" evidence="9">
    <location>
        <begin position="13"/>
        <end position="26"/>
    </location>
</feature>
<dbReference type="SMART" id="SM00557">
    <property type="entry name" value="IG_FLMN"/>
    <property type="match status" value="1"/>
</dbReference>
<dbReference type="GO" id="GO:0000932">
    <property type="term" value="C:P-body"/>
    <property type="evidence" value="ECO:0007669"/>
    <property type="project" value="UniProtKB-SubCell"/>
</dbReference>
<feature type="repeat" description="NHL" evidence="8">
    <location>
        <begin position="956"/>
        <end position="999"/>
    </location>
</feature>
<keyword evidence="12" id="KW-1185">Reference proteome</keyword>
<dbReference type="InterPro" id="IPR003649">
    <property type="entry name" value="Bbox_C"/>
</dbReference>
<dbReference type="STRING" id="1611254.A0A2G5VTH8"/>
<dbReference type="Proteomes" id="UP000230233">
    <property type="component" value="Chromosome I"/>
</dbReference>
<sequence>MSFTGPQLANGLGKERHQSKKGEKRMTTTSTATLTLETTTDGGGEQHEKRQKSSSGARLLNQSITDIIDLDANDSGNELSMGGSSSEGDSSSHHRGEHSPNQHHTYHQESLLGVPRGSSNNTSTVFQPFSGSSLFDTPQSMLSSPAALAAVQASPSPGGFGTIDMRSELFRCAVCQKCERMGGVLQFVCAHKTCQSCFQSPPFNAPFDLPRHHCSLCGAGTATAANFPPQMFLSPTLTTPPHAPGLLLDATSSSIGSATSSSSNQKTSTPRAFSFSLSGLPGTPSPIQMPRLSMDTWSPMGSSAAATTPSAGPPPLTIRNLPSLGAQQKSPMMQSVFDSLAVNDDTPVFSPLSPTNTSSHMPPSLMASSEDTPRHLSTIAPPRTSMCSTPRHPTMSSSSSMTPVPSNGQVFTMPSSSPVQNPSPVNGPVPPIPCQGCEGNGAFAFCMQCQEALCAHCVQAHQRVRATKQHAFIELNQLVATLMSRMQHQQQAAQLMQQQQQNGPSSSSSSSLAPVQFLGSTGRPTLGSVGSGDVFFPGHGMDDSTTASGESSPRSSSVCGQHESPIVGFCEHCPQSSLCAICVAQHPGQHRVQPIGDIRMAVGELTNESQVLQWQCEKTGETIQRLIDGIVNNASTAENEIRTAFDTHVNALEERRKELLKRVEAVKSLKLSVLITQAEHLKSKQLDLQNAIQLAKHQMDTDSDDASSLRQIFDQLIACQMCSTEPNNNMLNVLMLACQLNEDDRLKFTAPQDGILLNKARQFGSIESGPCAKTSSIVGDNFKKAIRERQTVIYVQLRDACGDLLSSSIAATQPTAQALLPHQAPHAHLEQAMPTADVQAFVICPNGTPVDVSMTPRENGIVAVSYFPAIEGSYTLNILVKGSPIQGCPTTMEVRRGRNYDEIAAKGPILTFGKEGSGDGELCRPWGICVDQLGRVIVADRSNNRVQIFDKDGNFLTKFGASGNRPGQFDRPAGITTNTLNHIVVADKDNHRIQVFDENGMFLLKFGDRGRAVGYFNYPWGVATNSHNAIAVSDTRNHRVQIFTPQGQFVRKCGFDSAYFFKNLDSPRGLCYLPDGQLLITDFNNHRLAVLSPRNMSEMKVYGSEGDADGMFVRPQGVVIDPEGHILVCDSRNNRIQVFASDDMRFIGSFGLGPATAGFQMPQELPAPYSSLSGPFGAPAFSSTPTPLTPSPRQLLDRPTDLAVGPDGRIYVVDFGNNCIRVF</sequence>
<dbReference type="InterPro" id="IPR014756">
    <property type="entry name" value="Ig_E-set"/>
</dbReference>
<dbReference type="InterPro" id="IPR017868">
    <property type="entry name" value="Filamin/ABP280_repeat-like"/>
</dbReference>
<dbReference type="InterPro" id="IPR001258">
    <property type="entry name" value="NHL_repeat"/>
</dbReference>
<evidence type="ECO:0000256" key="1">
    <source>
        <dbReference type="ARBA" id="ARBA00022473"/>
    </source>
</evidence>
<evidence type="ECO:0000259" key="10">
    <source>
        <dbReference type="PROSITE" id="PS50119"/>
    </source>
</evidence>
<dbReference type="FunFam" id="2.120.10.30:FF:000080">
    <property type="entry name" value="E3 ubiquitin-protein ligase TRIM71"/>
    <property type="match status" value="1"/>
</dbReference>
<dbReference type="InterPro" id="IPR013783">
    <property type="entry name" value="Ig-like_fold"/>
</dbReference>
<gene>
    <name evidence="11" type="primary">Cni-lin-41</name>
    <name evidence="11" type="synonym">Cnig_chr_I.g455</name>
    <name evidence="11" type="ORF">B9Z55_000455</name>
</gene>
<dbReference type="PANTHER" id="PTHR24104:SF25">
    <property type="entry name" value="PROTEIN LIN-41"/>
    <property type="match status" value="1"/>
</dbReference>
<dbReference type="InterPro" id="IPR000315">
    <property type="entry name" value="Znf_B-box"/>
</dbReference>
<keyword evidence="1" id="KW-0217">Developmental protein</keyword>
<feature type="compositionally biased region" description="Low complexity" evidence="9">
    <location>
        <begin position="491"/>
        <end position="511"/>
    </location>
</feature>
<evidence type="ECO:0000256" key="3">
    <source>
        <dbReference type="ARBA" id="ARBA00022737"/>
    </source>
</evidence>
<feature type="region of interest" description="Disordered" evidence="9">
    <location>
        <begin position="72"/>
        <end position="125"/>
    </location>
</feature>
<evidence type="ECO:0000256" key="4">
    <source>
        <dbReference type="ARBA" id="ARBA00022771"/>
    </source>
</evidence>
<feature type="domain" description="B box-type" evidence="10">
    <location>
        <begin position="429"/>
        <end position="475"/>
    </location>
</feature>
<feature type="repeat" description="NHL" evidence="8">
    <location>
        <begin position="1062"/>
        <end position="1094"/>
    </location>
</feature>
<dbReference type="GO" id="GO:0003723">
    <property type="term" value="F:RNA binding"/>
    <property type="evidence" value="ECO:0007669"/>
    <property type="project" value="UniProtKB-KW"/>
</dbReference>
<feature type="compositionally biased region" description="Polar residues" evidence="9">
    <location>
        <begin position="352"/>
        <end position="370"/>
    </location>
</feature>
<dbReference type="Pfam" id="PF00630">
    <property type="entry name" value="Filamin"/>
    <property type="match status" value="1"/>
</dbReference>
<dbReference type="SMART" id="SM00336">
    <property type="entry name" value="BBOX"/>
    <property type="match status" value="2"/>
</dbReference>
<evidence type="ECO:0000313" key="11">
    <source>
        <dbReference type="EMBL" id="PIC54991.1"/>
    </source>
</evidence>
<dbReference type="EMBL" id="PDUG01000001">
    <property type="protein sequence ID" value="PIC54991.1"/>
    <property type="molecule type" value="Genomic_DNA"/>
</dbReference>
<keyword evidence="5" id="KW-0862">Zinc</keyword>
<feature type="compositionally biased region" description="Low complexity" evidence="9">
    <location>
        <begin position="250"/>
        <end position="269"/>
    </location>
</feature>
<evidence type="ECO:0000256" key="6">
    <source>
        <dbReference type="PROSITE-ProRule" id="PRU00024"/>
    </source>
</evidence>
<dbReference type="PANTHER" id="PTHR24104">
    <property type="entry name" value="E3 UBIQUITIN-PROTEIN LIGASE NHLRC1-RELATED"/>
    <property type="match status" value="1"/>
</dbReference>
<dbReference type="AlphaFoldDB" id="A0A2G5VTH8"/>
<feature type="region of interest" description="Disordered" evidence="9">
    <location>
        <begin position="491"/>
        <end position="517"/>
    </location>
</feature>
<feature type="repeat" description="Filamin" evidence="7">
    <location>
        <begin position="836"/>
        <end position="894"/>
    </location>
</feature>
<keyword evidence="2" id="KW-0479">Metal-binding</keyword>
<evidence type="ECO:0000256" key="5">
    <source>
        <dbReference type="ARBA" id="ARBA00022833"/>
    </source>
</evidence>
<feature type="repeat" description="NHL" evidence="8">
    <location>
        <begin position="1099"/>
        <end position="1142"/>
    </location>
</feature>
<dbReference type="Gene3D" id="2.120.10.30">
    <property type="entry name" value="TolB, C-terminal domain"/>
    <property type="match status" value="3"/>
</dbReference>
<evidence type="ECO:0000256" key="2">
    <source>
        <dbReference type="ARBA" id="ARBA00022723"/>
    </source>
</evidence>
<dbReference type="PROSITE" id="PS50194">
    <property type="entry name" value="FILAMIN_REPEAT"/>
    <property type="match status" value="1"/>
</dbReference>
<reference evidence="12" key="1">
    <citation type="submission" date="2017-10" db="EMBL/GenBank/DDBJ databases">
        <title>Rapid genome shrinkage in a self-fertile nematode reveals novel sperm competition proteins.</title>
        <authorList>
            <person name="Yin D."/>
            <person name="Schwarz E.M."/>
            <person name="Thomas C.G."/>
            <person name="Felde R.L."/>
            <person name="Korf I.F."/>
            <person name="Cutter A.D."/>
            <person name="Schartner C.M."/>
            <person name="Ralston E.J."/>
            <person name="Meyer B.J."/>
            <person name="Haag E.S."/>
        </authorList>
    </citation>
    <scope>NUCLEOTIDE SEQUENCE [LARGE SCALE GENOMIC DNA]</scope>
    <source>
        <strain evidence="12">JU1422</strain>
    </source>
</reference>
<feature type="region of interest" description="Disordered" evidence="9">
    <location>
        <begin position="243"/>
        <end position="330"/>
    </location>
</feature>
<feature type="repeat" description="NHL" evidence="8">
    <location>
        <begin position="1003"/>
        <end position="1046"/>
    </location>
</feature>
<proteinExistence type="predicted"/>
<dbReference type="GO" id="GO:0043161">
    <property type="term" value="P:proteasome-mediated ubiquitin-dependent protein catabolic process"/>
    <property type="evidence" value="ECO:0007669"/>
    <property type="project" value="TreeGrafter"/>
</dbReference>
<evidence type="ECO:0000256" key="8">
    <source>
        <dbReference type="PROSITE-ProRule" id="PRU00504"/>
    </source>
</evidence>
<feature type="compositionally biased region" description="Low complexity" evidence="9">
    <location>
        <begin position="75"/>
        <end position="89"/>
    </location>
</feature>
<comment type="caution">
    <text evidence="11">The sequence shown here is derived from an EMBL/GenBank/DDBJ whole genome shotgun (WGS) entry which is preliminary data.</text>
</comment>
<dbReference type="InterPro" id="IPR011042">
    <property type="entry name" value="6-blade_b-propeller_TolB-like"/>
</dbReference>
<feature type="compositionally biased region" description="Low complexity" evidence="9">
    <location>
        <begin position="27"/>
        <end position="40"/>
    </location>
</feature>
<dbReference type="SUPFAM" id="SSF101898">
    <property type="entry name" value="NHL repeat"/>
    <property type="match status" value="1"/>
</dbReference>
<dbReference type="SUPFAM" id="SSF81296">
    <property type="entry name" value="E set domains"/>
    <property type="match status" value="1"/>
</dbReference>
<feature type="region of interest" description="Disordered" evidence="9">
    <location>
        <begin position="1"/>
        <end position="60"/>
    </location>
</feature>
<evidence type="ECO:0000313" key="12">
    <source>
        <dbReference type="Proteomes" id="UP000230233"/>
    </source>
</evidence>
<feature type="region of interest" description="Disordered" evidence="9">
    <location>
        <begin position="529"/>
        <end position="558"/>
    </location>
</feature>
<keyword evidence="4 6" id="KW-0863">Zinc-finger</keyword>
<dbReference type="PROSITE" id="PS50119">
    <property type="entry name" value="ZF_BBOX"/>
    <property type="match status" value="1"/>
</dbReference>
<protein>
    <recommendedName>
        <fullName evidence="10">B box-type domain-containing protein</fullName>
    </recommendedName>
</protein>
<organism evidence="11 12">
    <name type="scientific">Caenorhabditis nigoni</name>
    <dbReference type="NCBI Taxonomy" id="1611254"/>
    <lineage>
        <taxon>Eukaryota</taxon>
        <taxon>Metazoa</taxon>
        <taxon>Ecdysozoa</taxon>
        <taxon>Nematoda</taxon>
        <taxon>Chromadorea</taxon>
        <taxon>Rhabditida</taxon>
        <taxon>Rhabditina</taxon>
        <taxon>Rhabditomorpha</taxon>
        <taxon>Rhabditoidea</taxon>
        <taxon>Rhabditidae</taxon>
        <taxon>Peloderinae</taxon>
        <taxon>Caenorhabditis</taxon>
    </lineage>
</organism>
<feature type="compositionally biased region" description="Low complexity" evidence="9">
    <location>
        <begin position="298"/>
        <end position="310"/>
    </location>
</feature>
<dbReference type="Pfam" id="PF01436">
    <property type="entry name" value="NHL"/>
    <property type="match status" value="6"/>
</dbReference>
<dbReference type="InterPro" id="IPR001298">
    <property type="entry name" value="Filamin/ABP280_rpt"/>
</dbReference>
<feature type="compositionally biased region" description="Low complexity" evidence="9">
    <location>
        <begin position="388"/>
        <end position="404"/>
    </location>
</feature>
<dbReference type="OrthoDB" id="342730at2759"/>
<dbReference type="FunFam" id="2.120.10.30:FF:000129">
    <property type="entry name" value="CRE-LIN-41 protein"/>
    <property type="match status" value="1"/>
</dbReference>
<dbReference type="FunFam" id="2.60.40.10:FF:002960">
    <property type="entry name" value="Protein lin-41"/>
    <property type="match status" value="1"/>
</dbReference>
<accession>A0A2G5VTH8</accession>
<dbReference type="GO" id="GO:0061630">
    <property type="term" value="F:ubiquitin protein ligase activity"/>
    <property type="evidence" value="ECO:0007669"/>
    <property type="project" value="TreeGrafter"/>
</dbReference>
<feature type="region of interest" description="Disordered" evidence="9">
    <location>
        <begin position="352"/>
        <end position="404"/>
    </location>
</feature>
<dbReference type="Gene3D" id="2.60.40.10">
    <property type="entry name" value="Immunoglobulins"/>
    <property type="match status" value="1"/>
</dbReference>
<dbReference type="InterPro" id="IPR050952">
    <property type="entry name" value="TRIM-NHL_E3_ligases"/>
</dbReference>